<dbReference type="PROSITE" id="PS50817">
    <property type="entry name" value="INTEIN_N_TER"/>
    <property type="match status" value="1"/>
</dbReference>
<accession>A0A936YL54</accession>
<dbReference type="Pfam" id="PF13403">
    <property type="entry name" value="Hint_2"/>
    <property type="match status" value="1"/>
</dbReference>
<dbReference type="SUPFAM" id="SSF51294">
    <property type="entry name" value="Hedgehog/intein (Hint) domain"/>
    <property type="match status" value="1"/>
</dbReference>
<comment type="caution">
    <text evidence="2">The sequence shown here is derived from an EMBL/GenBank/DDBJ whole genome shotgun (WGS) entry which is preliminary data.</text>
</comment>
<dbReference type="InterPro" id="IPR028992">
    <property type="entry name" value="Hedgehog/Intein_dom"/>
</dbReference>
<dbReference type="EMBL" id="JAEQNC010000005">
    <property type="protein sequence ID" value="MBL0372370.1"/>
    <property type="molecule type" value="Genomic_DNA"/>
</dbReference>
<dbReference type="GO" id="GO:0016539">
    <property type="term" value="P:intein-mediated protein splicing"/>
    <property type="evidence" value="ECO:0007669"/>
    <property type="project" value="InterPro"/>
</dbReference>
<organism evidence="2 3">
    <name type="scientific">Rhizobium setariae</name>
    <dbReference type="NCBI Taxonomy" id="2801340"/>
    <lineage>
        <taxon>Bacteria</taxon>
        <taxon>Pseudomonadati</taxon>
        <taxon>Pseudomonadota</taxon>
        <taxon>Alphaproteobacteria</taxon>
        <taxon>Hyphomicrobiales</taxon>
        <taxon>Rhizobiaceae</taxon>
        <taxon>Rhizobium/Agrobacterium group</taxon>
        <taxon>Rhizobium</taxon>
    </lineage>
</organism>
<protein>
    <submittedName>
        <fullName evidence="2">Hint domain-containing protein</fullName>
    </submittedName>
</protein>
<dbReference type="Proteomes" id="UP000633219">
    <property type="component" value="Unassembled WGS sequence"/>
</dbReference>
<dbReference type="Gene3D" id="2.170.16.10">
    <property type="entry name" value="Hedgehog/Intein (Hint) domain"/>
    <property type="match status" value="1"/>
</dbReference>
<dbReference type="InterPro" id="IPR006141">
    <property type="entry name" value="Intein_N"/>
</dbReference>
<dbReference type="PROSITE" id="PS51318">
    <property type="entry name" value="TAT"/>
    <property type="match status" value="1"/>
</dbReference>
<dbReference type="InterPro" id="IPR006311">
    <property type="entry name" value="TAT_signal"/>
</dbReference>
<reference evidence="2" key="1">
    <citation type="submission" date="2021-01" db="EMBL/GenBank/DDBJ databases">
        <title>Rhizobium sp. strain KVB221 16S ribosomal RNA gene Genome sequencing and assembly.</title>
        <authorList>
            <person name="Kang M."/>
        </authorList>
    </citation>
    <scope>NUCLEOTIDE SEQUENCE</scope>
    <source>
        <strain evidence="2">KVB221</strain>
    </source>
</reference>
<dbReference type="AlphaFoldDB" id="A0A936YL54"/>
<gene>
    <name evidence="2" type="ORF">JJB09_10045</name>
</gene>
<name>A0A936YL54_9HYPH</name>
<feature type="domain" description="Hedgehog/Intein (Hint)" evidence="1">
    <location>
        <begin position="65"/>
        <end position="200"/>
    </location>
</feature>
<proteinExistence type="predicted"/>
<keyword evidence="3" id="KW-1185">Reference proteome</keyword>
<sequence>MASKKYPASKINRARRHFLGLTAAATARVAAIGVSVSTAVAPSVTQALGRKWWNKGGNTGGGANCFLRGTSIMTSTGEVRIENLRIGDLVQTVRGYTMPIKWIGRQVYRKAGETWPTGALPVCIARHALDDVIPHRDLYLSPRHALLIDGVLIQALDLVNGTSITVVPRTDSDTIEYLHIVLDTHEVILAEGAPAETFLAVANNYERFSNFAEFSALRSGTSHATMSPFAPIVGESGRTHLKALLKLAGFGAPTSELLETAYDRIAERGEKICG</sequence>
<evidence type="ECO:0000313" key="3">
    <source>
        <dbReference type="Proteomes" id="UP000633219"/>
    </source>
</evidence>
<evidence type="ECO:0000313" key="2">
    <source>
        <dbReference type="EMBL" id="MBL0372370.1"/>
    </source>
</evidence>
<dbReference type="InterPro" id="IPR036844">
    <property type="entry name" value="Hint_dom_sf"/>
</dbReference>
<evidence type="ECO:0000259" key="1">
    <source>
        <dbReference type="Pfam" id="PF13403"/>
    </source>
</evidence>